<gene>
    <name evidence="1" type="ORF">SP6_10_00200</name>
</gene>
<sequence>MSIATTFTLRCDRCGTEHSVADDQARPDGWGGIAARRHSGGARVGKDGMDDLCPSCITDFLAWFAQAPATTTPIVEPAVPPRPIFTIEDRRKAVCSVSAALESGLKDLRQHLRDDPTAILADELPTTLTDPIAFQAQAIVGWVVRRLKLEEPA</sequence>
<accession>A0A0C9MP08</accession>
<organism evidence="1 2">
    <name type="scientific">Sphingomonas paucimobilis NBRC 13935</name>
    <dbReference type="NCBI Taxonomy" id="1219050"/>
    <lineage>
        <taxon>Bacteria</taxon>
        <taxon>Pseudomonadati</taxon>
        <taxon>Pseudomonadota</taxon>
        <taxon>Alphaproteobacteria</taxon>
        <taxon>Sphingomonadales</taxon>
        <taxon>Sphingomonadaceae</taxon>
        <taxon>Sphingomonas</taxon>
    </lineage>
</organism>
<dbReference type="GeneID" id="78526386"/>
<evidence type="ECO:0000313" key="2">
    <source>
        <dbReference type="Proteomes" id="UP000032025"/>
    </source>
</evidence>
<dbReference type="RefSeq" id="WP_042468413.1">
    <property type="nucleotide sequence ID" value="NZ_BBJS01000010.1"/>
</dbReference>
<comment type="caution">
    <text evidence="1">The sequence shown here is derived from an EMBL/GenBank/DDBJ whole genome shotgun (WGS) entry which is preliminary data.</text>
</comment>
<dbReference type="EMBL" id="BBJS01000010">
    <property type="protein sequence ID" value="GAN12441.1"/>
    <property type="molecule type" value="Genomic_DNA"/>
</dbReference>
<keyword evidence="2" id="KW-1185">Reference proteome</keyword>
<name>A0A0C9MP08_SPHPI</name>
<proteinExistence type="predicted"/>
<evidence type="ECO:0000313" key="1">
    <source>
        <dbReference type="EMBL" id="GAN12441.1"/>
    </source>
</evidence>
<dbReference type="Proteomes" id="UP000032025">
    <property type="component" value="Unassembled WGS sequence"/>
</dbReference>
<dbReference type="AlphaFoldDB" id="A0A0C9MP08"/>
<reference evidence="1 2" key="1">
    <citation type="submission" date="2014-08" db="EMBL/GenBank/DDBJ databases">
        <title>Whole genome shotgun sequence of Sphingomonas paucimobilis NBRC 13935.</title>
        <authorList>
            <person name="Hosoyama A."/>
            <person name="Hashimoto M."/>
            <person name="Hosoyama Y."/>
            <person name="Noguchi M."/>
            <person name="Uohara A."/>
            <person name="Ohji S."/>
            <person name="Katano-Makiyama Y."/>
            <person name="Ichikawa N."/>
            <person name="Kimura A."/>
            <person name="Yamazoe A."/>
            <person name="Fujita N."/>
        </authorList>
    </citation>
    <scope>NUCLEOTIDE SEQUENCE [LARGE SCALE GENOMIC DNA]</scope>
    <source>
        <strain evidence="1 2">NBRC 13935</strain>
    </source>
</reference>
<protein>
    <submittedName>
        <fullName evidence="1">DNA, contig: SP610</fullName>
    </submittedName>
</protein>